<dbReference type="EMBL" id="JAFREL020000006">
    <property type="protein sequence ID" value="MEO1772903.1"/>
    <property type="molecule type" value="Genomic_DNA"/>
</dbReference>
<keyword evidence="2" id="KW-1185">Reference proteome</keyword>
<sequence length="48" mass="5488">MELEEAVQQLWQKDIYAESDMGCTGPVILVNEQKDQSARQTLTEANYL</sequence>
<dbReference type="Proteomes" id="UP000664357">
    <property type="component" value="Unassembled WGS sequence"/>
</dbReference>
<proteinExistence type="predicted"/>
<reference evidence="1 2" key="2">
    <citation type="submission" date="2024-02" db="EMBL/GenBank/DDBJ databases">
        <title>The Genome Sequence of Enterococcus sp. DIV0159.</title>
        <authorList>
            <person name="Earl A."/>
            <person name="Manson A."/>
            <person name="Gilmore M."/>
            <person name="Sanders J."/>
            <person name="Shea T."/>
            <person name="Howe W."/>
            <person name="Livny J."/>
            <person name="Cuomo C."/>
            <person name="Neafsey D."/>
            <person name="Birren B."/>
        </authorList>
    </citation>
    <scope>NUCLEOTIDE SEQUENCE [LARGE SCALE GENOMIC DNA]</scope>
    <source>
        <strain evidence="1 2">665A</strain>
    </source>
</reference>
<evidence type="ECO:0008006" key="3">
    <source>
        <dbReference type="Google" id="ProtNLM"/>
    </source>
</evidence>
<dbReference type="RefSeq" id="WP_207702519.1">
    <property type="nucleotide sequence ID" value="NZ_JAFREL020000006.1"/>
</dbReference>
<reference evidence="1 2" key="1">
    <citation type="submission" date="2021-03" db="EMBL/GenBank/DDBJ databases">
        <authorList>
            <person name="Gilmore M.S."/>
            <person name="Schwartzman J."/>
            <person name="Van Tyne D."/>
            <person name="Martin M."/>
            <person name="Earl A.M."/>
            <person name="Manson A.L."/>
            <person name="Straub T."/>
            <person name="Salamzade R."/>
            <person name="Saavedra J."/>
            <person name="Lebreton F."/>
            <person name="Prichula J."/>
            <person name="Schaufler K."/>
            <person name="Gaca A."/>
            <person name="Sgardioli B."/>
            <person name="Wagenaar J."/>
            <person name="Strong T."/>
        </authorList>
    </citation>
    <scope>NUCLEOTIDE SEQUENCE [LARGE SCALE GENOMIC DNA]</scope>
    <source>
        <strain evidence="1 2">665A</strain>
    </source>
</reference>
<protein>
    <recommendedName>
        <fullName evidence="3">Glycine reductase</fullName>
    </recommendedName>
</protein>
<organism evidence="1 2">
    <name type="scientific">Candidatus Enterococcus ferrettii</name>
    <dbReference type="NCBI Taxonomy" id="2815324"/>
    <lineage>
        <taxon>Bacteria</taxon>
        <taxon>Bacillati</taxon>
        <taxon>Bacillota</taxon>
        <taxon>Bacilli</taxon>
        <taxon>Lactobacillales</taxon>
        <taxon>Enterococcaceae</taxon>
        <taxon>Enterococcus</taxon>
    </lineage>
</organism>
<comment type="caution">
    <text evidence="1">The sequence shown here is derived from an EMBL/GenBank/DDBJ whole genome shotgun (WGS) entry which is preliminary data.</text>
</comment>
<evidence type="ECO:0000313" key="1">
    <source>
        <dbReference type="EMBL" id="MEO1772903.1"/>
    </source>
</evidence>
<accession>A0ABV0EZ31</accession>
<gene>
    <name evidence="1" type="ORF">JZO67_004886</name>
</gene>
<name>A0ABV0EZ31_9ENTE</name>
<evidence type="ECO:0000313" key="2">
    <source>
        <dbReference type="Proteomes" id="UP000664357"/>
    </source>
</evidence>